<evidence type="ECO:0000256" key="2">
    <source>
        <dbReference type="ARBA" id="ARBA00008072"/>
    </source>
</evidence>
<evidence type="ECO:0000256" key="3">
    <source>
        <dbReference type="ARBA" id="ARBA00022723"/>
    </source>
</evidence>
<dbReference type="InterPro" id="IPR036291">
    <property type="entry name" value="NAD(P)-bd_dom_sf"/>
</dbReference>
<comment type="similarity">
    <text evidence="2">Belongs to the zinc-containing alcohol dehydrogenase family.</text>
</comment>
<dbReference type="PANTHER" id="PTHR42813:SF3">
    <property type="entry name" value="GLUTATHIONE-INDEPENDENT FORMALDEHYDE DEHYDROGENASE"/>
    <property type="match status" value="1"/>
</dbReference>
<evidence type="ECO:0000256" key="4">
    <source>
        <dbReference type="ARBA" id="ARBA00022833"/>
    </source>
</evidence>
<reference evidence="6" key="2">
    <citation type="submission" date="2023-05" db="EMBL/GenBank/DDBJ databases">
        <authorList>
            <consortium name="Lawrence Berkeley National Laboratory"/>
            <person name="Steindorff A."/>
            <person name="Hensen N."/>
            <person name="Bonometti L."/>
            <person name="Westerberg I."/>
            <person name="Brannstrom I.O."/>
            <person name="Guillou S."/>
            <person name="Cros-Aarteil S."/>
            <person name="Calhoun S."/>
            <person name="Haridas S."/>
            <person name="Kuo A."/>
            <person name="Mondo S."/>
            <person name="Pangilinan J."/>
            <person name="Riley R."/>
            <person name="Labutti K."/>
            <person name="Andreopoulos B."/>
            <person name="Lipzen A."/>
            <person name="Chen C."/>
            <person name="Yanf M."/>
            <person name="Daum C."/>
            <person name="Ng V."/>
            <person name="Clum A."/>
            <person name="Ohm R."/>
            <person name="Martin F."/>
            <person name="Silar P."/>
            <person name="Natvig D."/>
            <person name="Lalanne C."/>
            <person name="Gautier V."/>
            <person name="Ament-Velasquez S.L."/>
            <person name="Kruys A."/>
            <person name="Hutchinson M.I."/>
            <person name="Powell A.J."/>
            <person name="Barry K."/>
            <person name="Miller A.N."/>
            <person name="Grigoriev I.V."/>
            <person name="Debuchy R."/>
            <person name="Gladieux P."/>
            <person name="Thoren M.H."/>
            <person name="Johannesson H."/>
        </authorList>
    </citation>
    <scope>NUCLEOTIDE SEQUENCE</scope>
    <source>
        <strain evidence="6">CBS 731.68</strain>
    </source>
</reference>
<comment type="cofactor">
    <cofactor evidence="1">
        <name>Zn(2+)</name>
        <dbReference type="ChEBI" id="CHEBI:29105"/>
    </cofactor>
</comment>
<dbReference type="GeneID" id="87831657"/>
<comment type="caution">
    <text evidence="6">The sequence shown here is derived from an EMBL/GenBank/DDBJ whole genome shotgun (WGS) entry which is preliminary data.</text>
</comment>
<dbReference type="PANTHER" id="PTHR42813">
    <property type="entry name" value="ZINC-TYPE ALCOHOL DEHYDROGENASE-LIKE"/>
    <property type="match status" value="1"/>
</dbReference>
<keyword evidence="3" id="KW-0479">Metal-binding</keyword>
<dbReference type="AlphaFoldDB" id="A0AAN6TV12"/>
<evidence type="ECO:0000313" key="7">
    <source>
        <dbReference type="Proteomes" id="UP001302602"/>
    </source>
</evidence>
<dbReference type="Gene3D" id="3.90.180.10">
    <property type="entry name" value="Medium-chain alcohol dehydrogenases, catalytic domain"/>
    <property type="match status" value="2"/>
</dbReference>
<protein>
    <recommendedName>
        <fullName evidence="8">Alcohol dehydrogenase</fullName>
    </recommendedName>
</protein>
<keyword evidence="4" id="KW-0862">Zinc</keyword>
<dbReference type="GO" id="GO:0046872">
    <property type="term" value="F:metal ion binding"/>
    <property type="evidence" value="ECO:0007669"/>
    <property type="project" value="UniProtKB-KW"/>
</dbReference>
<evidence type="ECO:0000256" key="1">
    <source>
        <dbReference type="ARBA" id="ARBA00001947"/>
    </source>
</evidence>
<keyword evidence="7" id="KW-1185">Reference proteome</keyword>
<keyword evidence="5" id="KW-0520">NAD</keyword>
<dbReference type="EMBL" id="MU853237">
    <property type="protein sequence ID" value="KAK4120731.1"/>
    <property type="molecule type" value="Genomic_DNA"/>
</dbReference>
<dbReference type="Proteomes" id="UP001302602">
    <property type="component" value="Unassembled WGS sequence"/>
</dbReference>
<dbReference type="SUPFAM" id="SSF51735">
    <property type="entry name" value="NAD(P)-binding Rossmann-fold domains"/>
    <property type="match status" value="1"/>
</dbReference>
<dbReference type="RefSeq" id="XP_062644502.1">
    <property type="nucleotide sequence ID" value="XM_062794888.1"/>
</dbReference>
<organism evidence="6 7">
    <name type="scientific">Parathielavia appendiculata</name>
    <dbReference type="NCBI Taxonomy" id="2587402"/>
    <lineage>
        <taxon>Eukaryota</taxon>
        <taxon>Fungi</taxon>
        <taxon>Dikarya</taxon>
        <taxon>Ascomycota</taxon>
        <taxon>Pezizomycotina</taxon>
        <taxon>Sordariomycetes</taxon>
        <taxon>Sordariomycetidae</taxon>
        <taxon>Sordariales</taxon>
        <taxon>Chaetomiaceae</taxon>
        <taxon>Parathielavia</taxon>
    </lineage>
</organism>
<evidence type="ECO:0008006" key="8">
    <source>
        <dbReference type="Google" id="ProtNLM"/>
    </source>
</evidence>
<dbReference type="InterPro" id="IPR011032">
    <property type="entry name" value="GroES-like_sf"/>
</dbReference>
<sequence>MRAVVWEGKPFHLDVLGSTTPPRSWGVGVVVEVGQVNEHFKVGDRVLIPGVADTGHFSAEYLRVPFADDSLAGGSVAVFGAGPTGLMCAYPAILRGASTVYAIDHVRDRLDKAACIGAIPIDFTSEAGPASNQMLRREANGRLKRQPNYVIQEAIKVTKYNGGIGLVGAYAALGKSAGRPLADTVDAELSIPIPAMFLKHLCIDGGTAFELVRSGRIRLDLVVTSQVGIEGAPEAYERFHKKLVIKAVIRFPWSETEKTDLKAPK</sequence>
<accession>A0AAN6TV12</accession>
<dbReference type="Gene3D" id="3.40.50.720">
    <property type="entry name" value="NAD(P)-binding Rossmann-like Domain"/>
    <property type="match status" value="1"/>
</dbReference>
<name>A0AAN6TV12_9PEZI</name>
<evidence type="ECO:0000256" key="5">
    <source>
        <dbReference type="ARBA" id="ARBA00023027"/>
    </source>
</evidence>
<gene>
    <name evidence="6" type="ORF">N657DRAFT_658365</name>
</gene>
<evidence type="ECO:0000313" key="6">
    <source>
        <dbReference type="EMBL" id="KAK4120731.1"/>
    </source>
</evidence>
<dbReference type="SUPFAM" id="SSF50129">
    <property type="entry name" value="GroES-like"/>
    <property type="match status" value="1"/>
</dbReference>
<reference evidence="6" key="1">
    <citation type="journal article" date="2023" name="Mol. Phylogenet. Evol.">
        <title>Genome-scale phylogeny and comparative genomics of the fungal order Sordariales.</title>
        <authorList>
            <person name="Hensen N."/>
            <person name="Bonometti L."/>
            <person name="Westerberg I."/>
            <person name="Brannstrom I.O."/>
            <person name="Guillou S."/>
            <person name="Cros-Aarteil S."/>
            <person name="Calhoun S."/>
            <person name="Haridas S."/>
            <person name="Kuo A."/>
            <person name="Mondo S."/>
            <person name="Pangilinan J."/>
            <person name="Riley R."/>
            <person name="LaButti K."/>
            <person name="Andreopoulos B."/>
            <person name="Lipzen A."/>
            <person name="Chen C."/>
            <person name="Yan M."/>
            <person name="Daum C."/>
            <person name="Ng V."/>
            <person name="Clum A."/>
            <person name="Steindorff A."/>
            <person name="Ohm R.A."/>
            <person name="Martin F."/>
            <person name="Silar P."/>
            <person name="Natvig D.O."/>
            <person name="Lalanne C."/>
            <person name="Gautier V."/>
            <person name="Ament-Velasquez S.L."/>
            <person name="Kruys A."/>
            <person name="Hutchinson M.I."/>
            <person name="Powell A.J."/>
            <person name="Barry K."/>
            <person name="Miller A.N."/>
            <person name="Grigoriev I.V."/>
            <person name="Debuchy R."/>
            <person name="Gladieux P."/>
            <person name="Hiltunen Thoren M."/>
            <person name="Johannesson H."/>
        </authorList>
    </citation>
    <scope>NUCLEOTIDE SEQUENCE</scope>
    <source>
        <strain evidence="6">CBS 731.68</strain>
    </source>
</reference>
<proteinExistence type="inferred from homology"/>